<evidence type="ECO:0008006" key="5">
    <source>
        <dbReference type="Google" id="ProtNLM"/>
    </source>
</evidence>
<comment type="caution">
    <text evidence="3">The sequence shown here is derived from an EMBL/GenBank/DDBJ whole genome shotgun (WGS) entry which is preliminary data.</text>
</comment>
<protein>
    <recommendedName>
        <fullName evidence="5">Ferric oxidoreductase domain-containing protein</fullName>
    </recommendedName>
</protein>
<dbReference type="RefSeq" id="WP_378255049.1">
    <property type="nucleotide sequence ID" value="NZ_JBHSIT010000003.1"/>
</dbReference>
<organism evidence="3 4">
    <name type="scientific">Actinomadura gamaensis</name>
    <dbReference type="NCBI Taxonomy" id="1763541"/>
    <lineage>
        <taxon>Bacteria</taxon>
        <taxon>Bacillati</taxon>
        <taxon>Actinomycetota</taxon>
        <taxon>Actinomycetes</taxon>
        <taxon>Streptosporangiales</taxon>
        <taxon>Thermomonosporaceae</taxon>
        <taxon>Actinomadura</taxon>
    </lineage>
</organism>
<feature type="transmembrane region" description="Helical" evidence="2">
    <location>
        <begin position="218"/>
        <end position="238"/>
    </location>
</feature>
<feature type="transmembrane region" description="Helical" evidence="2">
    <location>
        <begin position="244"/>
        <end position="269"/>
    </location>
</feature>
<keyword evidence="2" id="KW-0472">Membrane</keyword>
<evidence type="ECO:0000256" key="2">
    <source>
        <dbReference type="SAM" id="Phobius"/>
    </source>
</evidence>
<feature type="transmembrane region" description="Helical" evidence="2">
    <location>
        <begin position="73"/>
        <end position="94"/>
    </location>
</feature>
<feature type="transmembrane region" description="Helical" evidence="2">
    <location>
        <begin position="106"/>
        <end position="127"/>
    </location>
</feature>
<feature type="transmembrane region" description="Helical" evidence="2">
    <location>
        <begin position="185"/>
        <end position="206"/>
    </location>
</feature>
<reference evidence="4" key="1">
    <citation type="journal article" date="2019" name="Int. J. Syst. Evol. Microbiol.">
        <title>The Global Catalogue of Microorganisms (GCM) 10K type strain sequencing project: providing services to taxonomists for standard genome sequencing and annotation.</title>
        <authorList>
            <consortium name="The Broad Institute Genomics Platform"/>
            <consortium name="The Broad Institute Genome Sequencing Center for Infectious Disease"/>
            <person name="Wu L."/>
            <person name="Ma J."/>
        </authorList>
    </citation>
    <scope>NUCLEOTIDE SEQUENCE [LARGE SCALE GENOMIC DNA]</scope>
    <source>
        <strain evidence="4">KLKA75</strain>
    </source>
</reference>
<keyword evidence="2" id="KW-1133">Transmembrane helix</keyword>
<feature type="transmembrane region" description="Helical" evidence="2">
    <location>
        <begin position="147"/>
        <end position="165"/>
    </location>
</feature>
<sequence>MITRRKGHGAGSSGRRVARDPKGDGCTVMASDPPPSAERRLSHEGTTGFLAGGGVPWNPRRAARRGRPLLRRAAALVLVAAVGLALGAGVSSGALGPAGRALGRLMDFYCGVVALVGLSLAVMVGLLATGRVVPSRHRLRAQIAHRVFAFVAVTSLAAHIATQLVRHRVGVLASLVPAGTAGHPLSLGLGVVACYLMVVAVVGGVVRGRFAEIRRPWLWRLLHLTAYAAWPAAVAHGLTCGRPAAVWVTASYLACLSAVAAGTAVRPLLRPAESRRTP</sequence>
<keyword evidence="2" id="KW-0812">Transmembrane</keyword>
<evidence type="ECO:0000256" key="1">
    <source>
        <dbReference type="SAM" id="MobiDB-lite"/>
    </source>
</evidence>
<proteinExistence type="predicted"/>
<evidence type="ECO:0000313" key="4">
    <source>
        <dbReference type="Proteomes" id="UP001595872"/>
    </source>
</evidence>
<feature type="region of interest" description="Disordered" evidence="1">
    <location>
        <begin position="1"/>
        <end position="47"/>
    </location>
</feature>
<accession>A0ABV9TY04</accession>
<dbReference type="Proteomes" id="UP001595872">
    <property type="component" value="Unassembled WGS sequence"/>
</dbReference>
<name>A0ABV9TY04_9ACTN</name>
<keyword evidence="4" id="KW-1185">Reference proteome</keyword>
<dbReference type="EMBL" id="JBHSIT010000003">
    <property type="protein sequence ID" value="MFC4908441.1"/>
    <property type="molecule type" value="Genomic_DNA"/>
</dbReference>
<evidence type="ECO:0000313" key="3">
    <source>
        <dbReference type="EMBL" id="MFC4908441.1"/>
    </source>
</evidence>
<gene>
    <name evidence="3" type="ORF">ACFPCY_14000</name>
</gene>